<dbReference type="SUPFAM" id="SSF103481">
    <property type="entry name" value="Multidrug resistance efflux transporter EmrE"/>
    <property type="match status" value="2"/>
</dbReference>
<evidence type="ECO:0000256" key="6">
    <source>
        <dbReference type="ARBA" id="ARBA00022556"/>
    </source>
</evidence>
<keyword evidence="15" id="KW-1185">Reference proteome</keyword>
<gene>
    <name evidence="14" type="ordered locus">ETAF_1255</name>
</gene>
<name>A0A0H3DPP9_EDWTF</name>
<feature type="domain" description="EamA" evidence="13">
    <location>
        <begin position="148"/>
        <end position="277"/>
    </location>
</feature>
<dbReference type="PANTHER" id="PTHR30561">
    <property type="entry name" value="SMR FAMILY PROTON-DEPENDENT DRUG EFFLUX TRANSPORTER SUGE"/>
    <property type="match status" value="1"/>
</dbReference>
<evidence type="ECO:0000256" key="12">
    <source>
        <dbReference type="SAM" id="Phobius"/>
    </source>
</evidence>
<dbReference type="Gene3D" id="1.10.3730.20">
    <property type="match status" value="2"/>
</dbReference>
<dbReference type="InterPro" id="IPR000390">
    <property type="entry name" value="Small_drug/metabolite_transptr"/>
</dbReference>
<keyword evidence="6" id="KW-0441">Lipid A biosynthesis</keyword>
<dbReference type="InterPro" id="IPR037185">
    <property type="entry name" value="EmrE-like"/>
</dbReference>
<dbReference type="GO" id="GO:0009245">
    <property type="term" value="P:lipid A biosynthetic process"/>
    <property type="evidence" value="ECO:0007669"/>
    <property type="project" value="UniProtKB-KW"/>
</dbReference>
<dbReference type="PATRIC" id="fig|718251.5.peg.1295"/>
<feature type="domain" description="EamA" evidence="13">
    <location>
        <begin position="6"/>
        <end position="131"/>
    </location>
</feature>
<reference evidence="15" key="1">
    <citation type="submission" date="2010-08" db="EMBL/GenBank/DDBJ databases">
        <title>Genome comparisons of Edwardsiella bacteria analysed using deep sequencing technology.</title>
        <authorList>
            <person name="van Soest J.J."/>
            <person name="Henkel C.V."/>
            <person name="Jansen H.J."/>
            <person name="van den Hondel C.A.M.J.J."/>
            <person name="Bloemberg G.V."/>
            <person name="Meijer A.H."/>
            <person name="Spaink H.P."/>
        </authorList>
    </citation>
    <scope>NUCLEOTIDE SEQUENCE [LARGE SCALE GENOMIC DNA]</scope>
    <source>
        <strain evidence="15">FL6-60</strain>
    </source>
</reference>
<evidence type="ECO:0000313" key="14">
    <source>
        <dbReference type="EMBL" id="ADM41369.1"/>
    </source>
</evidence>
<keyword evidence="2" id="KW-0813">Transport</keyword>
<evidence type="ECO:0000313" key="15">
    <source>
        <dbReference type="Proteomes" id="UP000002230"/>
    </source>
</evidence>
<evidence type="ECO:0000256" key="3">
    <source>
        <dbReference type="ARBA" id="ARBA00022475"/>
    </source>
</evidence>
<feature type="transmembrane region" description="Helical" evidence="12">
    <location>
        <begin position="88"/>
        <end position="108"/>
    </location>
</feature>
<dbReference type="KEGG" id="etd:ETAF_1255"/>
<reference evidence="14 15" key="2">
    <citation type="journal article" date="2011" name="BMC Immunol.">
        <title>Comparison of static immersion and intravenous injection systems for exposure of zebrafish embryos to the natural pathogen Edwardsiella tarda.</title>
        <authorList>
            <person name="van Soest J.J."/>
            <person name="Stockhammer O.W."/>
            <person name="Ordas A."/>
            <person name="Bloemberg G.V."/>
            <person name="Spaink H.P."/>
            <person name="Meijer A.H."/>
        </authorList>
    </citation>
    <scope>NUCLEOTIDE SEQUENCE [LARGE SCALE GENOMIC DNA]</scope>
    <source>
        <strain evidence="14 15">FL6-60</strain>
    </source>
</reference>
<feature type="transmembrane region" description="Helical" evidence="12">
    <location>
        <begin position="144"/>
        <end position="160"/>
    </location>
</feature>
<keyword evidence="5" id="KW-0997">Cell inner membrane</keyword>
<evidence type="ECO:0000256" key="11">
    <source>
        <dbReference type="ARBA" id="ARBA00023136"/>
    </source>
</evidence>
<evidence type="ECO:0000259" key="13">
    <source>
        <dbReference type="Pfam" id="PF00892"/>
    </source>
</evidence>
<proteinExistence type="predicted"/>
<evidence type="ECO:0000256" key="7">
    <source>
        <dbReference type="ARBA" id="ARBA00022692"/>
    </source>
</evidence>
<accession>A0A0H3DPP9</accession>
<feature type="transmembrane region" description="Helical" evidence="12">
    <location>
        <begin position="172"/>
        <end position="191"/>
    </location>
</feature>
<dbReference type="GO" id="GO:0005886">
    <property type="term" value="C:plasma membrane"/>
    <property type="evidence" value="ECO:0007669"/>
    <property type="project" value="UniProtKB-SubCell"/>
</dbReference>
<dbReference type="HOGENOM" id="CLU_060016_3_0_6"/>
<keyword evidence="8" id="KW-0448">Lipopolysaccharide biosynthesis</keyword>
<sequence length="280" mass="29694">MTTSVFIAVLFAALLHASWNVLVKGGSDRFASVALVALFAGLTALPLLPLCAALPTAAWYWLGLSVLFHTAYCLFLSRAYSHGDLGQMYPLARGCAPLLVMLLSLLLLRETPPPLATVGALILIGGVLLMALRGAGRRPLSTAALRDALITALCTAGYTLTDGAGARAAGDALGYTLRLFTLNGAVMLVWLWQRQGRRTGYLIRSAWRRGWAGGAMSLLAYGIVIWAMTQAPIGIVAALRESSVLFALLLSARLLHEPLGRARVTAALVILCGVLLTRLG</sequence>
<keyword evidence="3" id="KW-1003">Cell membrane</keyword>
<dbReference type="AlphaFoldDB" id="A0A0H3DPP9"/>
<dbReference type="Proteomes" id="UP000002230">
    <property type="component" value="Chromosome"/>
</dbReference>
<feature type="transmembrane region" description="Helical" evidence="12">
    <location>
        <begin position="114"/>
        <end position="132"/>
    </location>
</feature>
<keyword evidence="11 12" id="KW-0472">Membrane</keyword>
<feature type="transmembrane region" description="Helical" evidence="12">
    <location>
        <begin position="58"/>
        <end position="76"/>
    </location>
</feature>
<keyword evidence="4" id="KW-0444">Lipid biosynthesis</keyword>
<keyword evidence="7 12" id="KW-0812">Transmembrane</keyword>
<evidence type="ECO:0000256" key="1">
    <source>
        <dbReference type="ARBA" id="ARBA00004651"/>
    </source>
</evidence>
<evidence type="ECO:0000256" key="10">
    <source>
        <dbReference type="ARBA" id="ARBA00023098"/>
    </source>
</evidence>
<dbReference type="EMBL" id="CP002154">
    <property type="protein sequence ID" value="ADM41369.1"/>
    <property type="molecule type" value="Genomic_DNA"/>
</dbReference>
<dbReference type="GO" id="GO:0022857">
    <property type="term" value="F:transmembrane transporter activity"/>
    <property type="evidence" value="ECO:0007669"/>
    <property type="project" value="InterPro"/>
</dbReference>
<evidence type="ECO:0000256" key="9">
    <source>
        <dbReference type="ARBA" id="ARBA00022989"/>
    </source>
</evidence>
<evidence type="ECO:0000256" key="4">
    <source>
        <dbReference type="ARBA" id="ARBA00022516"/>
    </source>
</evidence>
<keyword evidence="9 12" id="KW-1133">Transmembrane helix</keyword>
<dbReference type="InterPro" id="IPR000620">
    <property type="entry name" value="EamA_dom"/>
</dbReference>
<feature type="transmembrane region" description="Helical" evidence="12">
    <location>
        <begin position="6"/>
        <end position="23"/>
    </location>
</feature>
<dbReference type="PANTHER" id="PTHR30561:SF9">
    <property type="entry name" value="4-AMINO-4-DEOXY-L-ARABINOSE-PHOSPHOUNDECAPRENOL FLIPPASE SUBUNIT ARNF-RELATED"/>
    <property type="match status" value="1"/>
</dbReference>
<evidence type="ECO:0000256" key="2">
    <source>
        <dbReference type="ARBA" id="ARBA00022448"/>
    </source>
</evidence>
<keyword evidence="10" id="KW-0443">Lipid metabolism</keyword>
<protein>
    <recommendedName>
        <fullName evidence="13">EamA domain-containing protein</fullName>
    </recommendedName>
</protein>
<organism evidence="14 15">
    <name type="scientific">Edwardsiella tarda (strain FL6-60)</name>
    <dbReference type="NCBI Taxonomy" id="718251"/>
    <lineage>
        <taxon>Bacteria</taxon>
        <taxon>Pseudomonadati</taxon>
        <taxon>Pseudomonadota</taxon>
        <taxon>Gammaproteobacteria</taxon>
        <taxon>Enterobacterales</taxon>
        <taxon>Hafniaceae</taxon>
        <taxon>Edwardsiella</taxon>
    </lineage>
</organism>
<feature type="transmembrane region" description="Helical" evidence="12">
    <location>
        <begin position="262"/>
        <end position="279"/>
    </location>
</feature>
<feature type="transmembrane region" description="Helical" evidence="12">
    <location>
        <begin position="30"/>
        <end position="52"/>
    </location>
</feature>
<evidence type="ECO:0000256" key="8">
    <source>
        <dbReference type="ARBA" id="ARBA00022985"/>
    </source>
</evidence>
<comment type="subcellular location">
    <subcellularLocation>
        <location evidence="1">Cell membrane</location>
        <topology evidence="1">Multi-pass membrane protein</topology>
    </subcellularLocation>
</comment>
<feature type="transmembrane region" description="Helical" evidence="12">
    <location>
        <begin position="211"/>
        <end position="229"/>
    </location>
</feature>
<dbReference type="Pfam" id="PF00892">
    <property type="entry name" value="EamA"/>
    <property type="match status" value="2"/>
</dbReference>
<dbReference type="GO" id="GO:0009103">
    <property type="term" value="P:lipopolysaccharide biosynthetic process"/>
    <property type="evidence" value="ECO:0007669"/>
    <property type="project" value="UniProtKB-KW"/>
</dbReference>
<evidence type="ECO:0000256" key="5">
    <source>
        <dbReference type="ARBA" id="ARBA00022519"/>
    </source>
</evidence>